<evidence type="ECO:0000313" key="1">
    <source>
        <dbReference type="EMBL" id="KOS42426.1"/>
    </source>
</evidence>
<protein>
    <submittedName>
        <fullName evidence="1">Uncharacterized protein</fullName>
    </submittedName>
</protein>
<proteinExistence type="predicted"/>
<comment type="caution">
    <text evidence="1">The sequence shown here is derived from an EMBL/GenBank/DDBJ whole genome shotgun (WGS) entry which is preliminary data.</text>
</comment>
<keyword evidence="2" id="KW-1185">Reference proteome</keyword>
<dbReference type="OrthoDB" id="4337256at2759"/>
<organism evidence="1 2">
    <name type="scientific">Penicillium nordicum</name>
    <dbReference type="NCBI Taxonomy" id="229535"/>
    <lineage>
        <taxon>Eukaryota</taxon>
        <taxon>Fungi</taxon>
        <taxon>Dikarya</taxon>
        <taxon>Ascomycota</taxon>
        <taxon>Pezizomycotina</taxon>
        <taxon>Eurotiomycetes</taxon>
        <taxon>Eurotiomycetidae</taxon>
        <taxon>Eurotiales</taxon>
        <taxon>Aspergillaceae</taxon>
        <taxon>Penicillium</taxon>
    </lineage>
</organism>
<gene>
    <name evidence="1" type="ORF">ACN38_g6677</name>
</gene>
<reference evidence="1 2" key="1">
    <citation type="submission" date="2015-08" db="EMBL/GenBank/DDBJ databases">
        <title>Genome sequencing of Penicillium nordicum.</title>
        <authorList>
            <person name="Nguyen H.D."/>
            <person name="Seifert K.A."/>
        </authorList>
    </citation>
    <scope>NUCLEOTIDE SEQUENCE [LARGE SCALE GENOMIC DNA]</scope>
    <source>
        <strain evidence="1 2">DAOMC 185683</strain>
    </source>
</reference>
<accession>A0A0M8NZI3</accession>
<dbReference type="Proteomes" id="UP000037696">
    <property type="component" value="Unassembled WGS sequence"/>
</dbReference>
<dbReference type="STRING" id="229535.A0A0M8NZI3"/>
<dbReference type="AlphaFoldDB" id="A0A0M8NZI3"/>
<sequence>MYALIDIKGLELSEEEEKTREGEGTDLDNTGLLGNALPRLLRVVRKEVDSERRALFSEILEDVCMDHITTQTKAQMHSR</sequence>
<name>A0A0M8NZI3_9EURO</name>
<dbReference type="EMBL" id="LHQQ01000106">
    <property type="protein sequence ID" value="KOS42426.1"/>
    <property type="molecule type" value="Genomic_DNA"/>
</dbReference>
<evidence type="ECO:0000313" key="2">
    <source>
        <dbReference type="Proteomes" id="UP000037696"/>
    </source>
</evidence>